<dbReference type="PANTHER" id="PTHR48099:SF13">
    <property type="entry name" value="METHYLENETETRAHYDROFOLATE DEHYDROGENASE"/>
    <property type="match status" value="1"/>
</dbReference>
<dbReference type="Pfam" id="PF00763">
    <property type="entry name" value="THF_DHG_CYH"/>
    <property type="match status" value="1"/>
</dbReference>
<dbReference type="GO" id="GO:0004477">
    <property type="term" value="F:methenyltetrahydrofolate cyclohydrolase activity"/>
    <property type="evidence" value="ECO:0007669"/>
    <property type="project" value="TreeGrafter"/>
</dbReference>
<dbReference type="SUPFAM" id="SSF53223">
    <property type="entry name" value="Aminoacid dehydrogenase-like, N-terminal domain"/>
    <property type="match status" value="1"/>
</dbReference>
<name>A0AAV1RHU6_9ROSI</name>
<dbReference type="PRINTS" id="PR00085">
    <property type="entry name" value="THFDHDRGNASE"/>
</dbReference>
<dbReference type="InterPro" id="IPR020630">
    <property type="entry name" value="THF_DH/CycHdrlase_cat_dom"/>
</dbReference>
<dbReference type="GO" id="GO:0004488">
    <property type="term" value="F:methylenetetrahydrofolate dehydrogenase (NADP+) activity"/>
    <property type="evidence" value="ECO:0007669"/>
    <property type="project" value="InterPro"/>
</dbReference>
<dbReference type="EMBL" id="CAWUPB010000994">
    <property type="protein sequence ID" value="CAK7335981.1"/>
    <property type="molecule type" value="Genomic_DNA"/>
</dbReference>
<feature type="domain" description="Tetrahydrofolate dehydrogenase/cyclohydrolase catalytic" evidence="1">
    <location>
        <begin position="4"/>
        <end position="89"/>
    </location>
</feature>
<proteinExistence type="predicted"/>
<dbReference type="GO" id="GO:0005829">
    <property type="term" value="C:cytosol"/>
    <property type="evidence" value="ECO:0007669"/>
    <property type="project" value="TreeGrafter"/>
</dbReference>
<dbReference type="InterPro" id="IPR046346">
    <property type="entry name" value="Aminoacid_DH-like_N_sf"/>
</dbReference>
<dbReference type="Gene3D" id="3.40.50.10860">
    <property type="entry name" value="Leucine Dehydrogenase, chain A, domain 1"/>
    <property type="match status" value="1"/>
</dbReference>
<evidence type="ECO:0000259" key="1">
    <source>
        <dbReference type="Pfam" id="PF00763"/>
    </source>
</evidence>
<keyword evidence="3" id="KW-1185">Reference proteome</keyword>
<sequence length="171" mass="19271">MKAAIGKSPGLAVVLIGKRRDSHTFILIKLKACVEVRIASWVGELPDDCTEDEVLDVVSSFNRNPSVHGIKHLDEEKIINFVSPEKDVDGFHPLNIGNLAMRGREPLIHPLGIIQRFSTVQPFTRVPEQITCEADIVVSDVRTPNIVREWRHKFAFYHLEIDYADCDLNGC</sequence>
<dbReference type="PANTHER" id="PTHR48099">
    <property type="entry name" value="C-1-TETRAHYDROFOLATE SYNTHASE, CYTOPLASMIC-RELATED"/>
    <property type="match status" value="1"/>
</dbReference>
<dbReference type="Proteomes" id="UP001314170">
    <property type="component" value="Unassembled WGS sequence"/>
</dbReference>
<evidence type="ECO:0000313" key="3">
    <source>
        <dbReference type="Proteomes" id="UP001314170"/>
    </source>
</evidence>
<organism evidence="2 3">
    <name type="scientific">Dovyalis caffra</name>
    <dbReference type="NCBI Taxonomy" id="77055"/>
    <lineage>
        <taxon>Eukaryota</taxon>
        <taxon>Viridiplantae</taxon>
        <taxon>Streptophyta</taxon>
        <taxon>Embryophyta</taxon>
        <taxon>Tracheophyta</taxon>
        <taxon>Spermatophyta</taxon>
        <taxon>Magnoliopsida</taxon>
        <taxon>eudicotyledons</taxon>
        <taxon>Gunneridae</taxon>
        <taxon>Pentapetalae</taxon>
        <taxon>rosids</taxon>
        <taxon>fabids</taxon>
        <taxon>Malpighiales</taxon>
        <taxon>Salicaceae</taxon>
        <taxon>Flacourtieae</taxon>
        <taxon>Dovyalis</taxon>
    </lineage>
</organism>
<dbReference type="GO" id="GO:0035999">
    <property type="term" value="P:tetrahydrofolate interconversion"/>
    <property type="evidence" value="ECO:0007669"/>
    <property type="project" value="TreeGrafter"/>
</dbReference>
<comment type="caution">
    <text evidence="2">The sequence shown here is derived from an EMBL/GenBank/DDBJ whole genome shotgun (WGS) entry which is preliminary data.</text>
</comment>
<reference evidence="2 3" key="1">
    <citation type="submission" date="2024-01" db="EMBL/GenBank/DDBJ databases">
        <authorList>
            <person name="Waweru B."/>
        </authorList>
    </citation>
    <scope>NUCLEOTIDE SEQUENCE [LARGE SCALE GENOMIC DNA]</scope>
</reference>
<dbReference type="AlphaFoldDB" id="A0AAV1RHU6"/>
<accession>A0AAV1RHU6</accession>
<protein>
    <recommendedName>
        <fullName evidence="1">Tetrahydrofolate dehydrogenase/cyclohydrolase catalytic domain-containing protein</fullName>
    </recommendedName>
</protein>
<dbReference type="InterPro" id="IPR000672">
    <property type="entry name" value="THF_DH/CycHdrlase"/>
</dbReference>
<evidence type="ECO:0000313" key="2">
    <source>
        <dbReference type="EMBL" id="CAK7335981.1"/>
    </source>
</evidence>
<gene>
    <name evidence="2" type="ORF">DCAF_LOCUS10985</name>
</gene>